<dbReference type="CDD" id="cd21809">
    <property type="entry name" value="ABC-2_lan_permease-like"/>
    <property type="match status" value="1"/>
</dbReference>
<dbReference type="Pfam" id="PF12730">
    <property type="entry name" value="ABC2_membrane_4"/>
    <property type="match status" value="1"/>
</dbReference>
<sequence>MNIAIQLKRGISAEIFKYKKTFTLWLLILAPAFVPVINFIIFWRKGPQIINEGMNAWSTLLGNSIDPANFLFPFFVMMVALLVNNIEYSSNTWKLIYAQPLSRLALYLSKMKVFIVMIFISLMLFGTFTILVGLSMRIVQPGLGFEESFSFSFEYALMVKIFLATLGMASIQFFISQQSKNLILPLGIGIAGLISFMIVVRGWEYAPYHPYGYSILATGGVRQEGFQVWADMASVYKSLIVAVVMFTLAGVTQLRKRII</sequence>
<proteinExistence type="predicted"/>
<evidence type="ECO:0008006" key="4">
    <source>
        <dbReference type="Google" id="ProtNLM"/>
    </source>
</evidence>
<feature type="transmembrane region" description="Helical" evidence="1">
    <location>
        <begin position="68"/>
        <end position="86"/>
    </location>
</feature>
<keyword evidence="1" id="KW-1133">Transmembrane helix</keyword>
<accession>A0A0L8ALT3</accession>
<dbReference type="PANTHER" id="PTHR37305">
    <property type="entry name" value="INTEGRAL MEMBRANE PROTEIN-RELATED"/>
    <property type="match status" value="1"/>
</dbReference>
<protein>
    <recommendedName>
        <fullName evidence="4">ABC transporter permease</fullName>
    </recommendedName>
</protein>
<dbReference type="EMBL" id="JSVA01000008">
    <property type="protein sequence ID" value="KOF03125.1"/>
    <property type="molecule type" value="Genomic_DNA"/>
</dbReference>
<keyword evidence="1" id="KW-0472">Membrane</keyword>
<organism evidence="2 3">
    <name type="scientific">Roseivirga seohaensis subsp. aquiponti</name>
    <dbReference type="NCBI Taxonomy" id="1566026"/>
    <lineage>
        <taxon>Bacteria</taxon>
        <taxon>Pseudomonadati</taxon>
        <taxon>Bacteroidota</taxon>
        <taxon>Cytophagia</taxon>
        <taxon>Cytophagales</taxon>
        <taxon>Roseivirgaceae</taxon>
        <taxon>Roseivirga</taxon>
    </lineage>
</organism>
<dbReference type="PATRIC" id="fig|1566026.4.peg.3290"/>
<evidence type="ECO:0000313" key="2">
    <source>
        <dbReference type="EMBL" id="KOF03125.1"/>
    </source>
</evidence>
<evidence type="ECO:0000313" key="3">
    <source>
        <dbReference type="Proteomes" id="UP000036908"/>
    </source>
</evidence>
<reference evidence="3" key="1">
    <citation type="submission" date="2014-11" db="EMBL/GenBank/DDBJ databases">
        <title>Genome sequencing of Roseivirga sp. D-25.</title>
        <authorList>
            <person name="Selvaratnam C."/>
            <person name="Thevarajoo S."/>
            <person name="Goh K.M."/>
            <person name="Eee R."/>
            <person name="Chan K.-G."/>
            <person name="Chong C.S."/>
        </authorList>
    </citation>
    <scope>NUCLEOTIDE SEQUENCE [LARGE SCALE GENOMIC DNA]</scope>
    <source>
        <strain evidence="3">D-25</strain>
    </source>
</reference>
<feature type="transmembrane region" description="Helical" evidence="1">
    <location>
        <begin position="21"/>
        <end position="43"/>
    </location>
</feature>
<feature type="transmembrane region" description="Helical" evidence="1">
    <location>
        <begin position="235"/>
        <end position="254"/>
    </location>
</feature>
<keyword evidence="1" id="KW-0812">Transmembrane</keyword>
<dbReference type="AlphaFoldDB" id="A0A0L8ALT3"/>
<name>A0A0L8ALT3_9BACT</name>
<dbReference type="RefSeq" id="WP_053223050.1">
    <property type="nucleotide sequence ID" value="NZ_JSVA01000008.1"/>
</dbReference>
<keyword evidence="3" id="KW-1185">Reference proteome</keyword>
<feature type="transmembrane region" description="Helical" evidence="1">
    <location>
        <begin position="155"/>
        <end position="175"/>
    </location>
</feature>
<feature type="transmembrane region" description="Helical" evidence="1">
    <location>
        <begin position="113"/>
        <end position="135"/>
    </location>
</feature>
<dbReference type="PANTHER" id="PTHR37305:SF1">
    <property type="entry name" value="MEMBRANE PROTEIN"/>
    <property type="match status" value="1"/>
</dbReference>
<dbReference type="OrthoDB" id="5946463at2"/>
<feature type="transmembrane region" description="Helical" evidence="1">
    <location>
        <begin position="182"/>
        <end position="203"/>
    </location>
</feature>
<evidence type="ECO:0000256" key="1">
    <source>
        <dbReference type="SAM" id="Phobius"/>
    </source>
</evidence>
<dbReference type="Proteomes" id="UP000036908">
    <property type="component" value="Unassembled WGS sequence"/>
</dbReference>
<comment type="caution">
    <text evidence="2">The sequence shown here is derived from an EMBL/GenBank/DDBJ whole genome shotgun (WGS) entry which is preliminary data.</text>
</comment>
<gene>
    <name evidence="2" type="ORF">OB69_07295</name>
</gene>